<dbReference type="InterPro" id="IPR036282">
    <property type="entry name" value="Glutathione-S-Trfase_C_sf"/>
</dbReference>
<evidence type="ECO:0008006" key="7">
    <source>
        <dbReference type="Google" id="ProtNLM"/>
    </source>
</evidence>
<protein>
    <recommendedName>
        <fullName evidence="7">Glutathione S-transferase</fullName>
    </recommendedName>
</protein>
<evidence type="ECO:0000259" key="3">
    <source>
        <dbReference type="PROSITE" id="PS50404"/>
    </source>
</evidence>
<dbReference type="InterPro" id="IPR040079">
    <property type="entry name" value="Glutathione_S-Trfase"/>
</dbReference>
<dbReference type="PANTHER" id="PTHR44051:SF8">
    <property type="entry name" value="GLUTATHIONE S-TRANSFERASE GSTA"/>
    <property type="match status" value="1"/>
</dbReference>
<keyword evidence="6" id="KW-1185">Reference proteome</keyword>
<dbReference type="Gene3D" id="1.20.1050.10">
    <property type="match status" value="1"/>
</dbReference>
<dbReference type="Gene3D" id="3.40.30.10">
    <property type="entry name" value="Glutaredoxin"/>
    <property type="match status" value="1"/>
</dbReference>
<evidence type="ECO:0000256" key="1">
    <source>
        <dbReference type="ARBA" id="ARBA00007409"/>
    </source>
</evidence>
<organism evidence="5 6">
    <name type="scientific">Riccia sorocarpa</name>
    <dbReference type="NCBI Taxonomy" id="122646"/>
    <lineage>
        <taxon>Eukaryota</taxon>
        <taxon>Viridiplantae</taxon>
        <taxon>Streptophyta</taxon>
        <taxon>Embryophyta</taxon>
        <taxon>Marchantiophyta</taxon>
        <taxon>Marchantiopsida</taxon>
        <taxon>Marchantiidae</taxon>
        <taxon>Marchantiales</taxon>
        <taxon>Ricciaceae</taxon>
        <taxon>Riccia</taxon>
    </lineage>
</organism>
<evidence type="ECO:0000313" key="6">
    <source>
        <dbReference type="Proteomes" id="UP001633002"/>
    </source>
</evidence>
<dbReference type="PANTHER" id="PTHR44051">
    <property type="entry name" value="GLUTATHIONE S-TRANSFERASE-RELATED"/>
    <property type="match status" value="1"/>
</dbReference>
<dbReference type="SFLD" id="SFLDG01151">
    <property type="entry name" value="Main.2:_Nu-like"/>
    <property type="match status" value="1"/>
</dbReference>
<dbReference type="AlphaFoldDB" id="A0ABD3GA31"/>
<gene>
    <name evidence="5" type="ORF">R1sor_025399</name>
</gene>
<comment type="similarity">
    <text evidence="1 2">Belongs to the GST superfamily.</text>
</comment>
<dbReference type="InterPro" id="IPR004046">
    <property type="entry name" value="GST_C"/>
</dbReference>
<name>A0ABD3GA31_9MARC</name>
<dbReference type="Pfam" id="PF00043">
    <property type="entry name" value="GST_C"/>
    <property type="match status" value="1"/>
</dbReference>
<sequence length="271" mass="30099">MLSLLPSVCGTRCALSSGGELFCGSRVVLKNQGLVARASRNTLRRVNYCVMASKIELYSLATPNGIKVSVALEEMGLEYNPHTINIGKGDQFKPEFIAVNPNSKIPAITDPNGPDGKPIQVFESGAILIYLAEKTGKFLPTDPRLRYETIQWLFFQMAGVGPMFGQFGHFYKYAGEKCKDPYPVERYSTEAKRLLGVLEKRLEGRQFLVGDQYTIADIATFPWVRCLETGYNAAEYLGLSNLPNVVAWRARCEERPATARGLTVCAFPPRE</sequence>
<dbReference type="PROSITE" id="PS50404">
    <property type="entry name" value="GST_NTER"/>
    <property type="match status" value="1"/>
</dbReference>
<evidence type="ECO:0000256" key="2">
    <source>
        <dbReference type="RuleBase" id="RU003494"/>
    </source>
</evidence>
<dbReference type="SUPFAM" id="SSF47616">
    <property type="entry name" value="GST C-terminal domain-like"/>
    <property type="match status" value="1"/>
</dbReference>
<feature type="domain" description="GST C-terminal" evidence="4">
    <location>
        <begin position="142"/>
        <end position="271"/>
    </location>
</feature>
<dbReference type="PROSITE" id="PS50405">
    <property type="entry name" value="GST_CTER"/>
    <property type="match status" value="1"/>
</dbReference>
<dbReference type="SFLD" id="SFLDS00019">
    <property type="entry name" value="Glutathione_Transferase_(cytos"/>
    <property type="match status" value="1"/>
</dbReference>
<evidence type="ECO:0000313" key="5">
    <source>
        <dbReference type="EMBL" id="KAL3675451.1"/>
    </source>
</evidence>
<dbReference type="CDD" id="cd03048">
    <property type="entry name" value="GST_N_Ure2p_like"/>
    <property type="match status" value="1"/>
</dbReference>
<dbReference type="SFLD" id="SFLDG00358">
    <property type="entry name" value="Main_(cytGST)"/>
    <property type="match status" value="1"/>
</dbReference>
<dbReference type="InterPro" id="IPR004045">
    <property type="entry name" value="Glutathione_S-Trfase_N"/>
</dbReference>
<dbReference type="Pfam" id="PF02798">
    <property type="entry name" value="GST_N"/>
    <property type="match status" value="1"/>
</dbReference>
<dbReference type="InterPro" id="IPR036249">
    <property type="entry name" value="Thioredoxin-like_sf"/>
</dbReference>
<proteinExistence type="inferred from homology"/>
<dbReference type="EMBL" id="JBJQOH010000008">
    <property type="protein sequence ID" value="KAL3675451.1"/>
    <property type="molecule type" value="Genomic_DNA"/>
</dbReference>
<accession>A0ABD3GA31</accession>
<dbReference type="InterPro" id="IPR010987">
    <property type="entry name" value="Glutathione-S-Trfase_C-like"/>
</dbReference>
<comment type="caution">
    <text evidence="5">The sequence shown here is derived from an EMBL/GenBank/DDBJ whole genome shotgun (WGS) entry which is preliminary data.</text>
</comment>
<dbReference type="SUPFAM" id="SSF52833">
    <property type="entry name" value="Thioredoxin-like"/>
    <property type="match status" value="1"/>
</dbReference>
<evidence type="ECO:0000259" key="4">
    <source>
        <dbReference type="PROSITE" id="PS50405"/>
    </source>
</evidence>
<feature type="domain" description="GST N-terminal" evidence="3">
    <location>
        <begin position="52"/>
        <end position="139"/>
    </location>
</feature>
<reference evidence="5 6" key="1">
    <citation type="submission" date="2024-09" db="EMBL/GenBank/DDBJ databases">
        <title>Chromosome-scale assembly of Riccia sorocarpa.</title>
        <authorList>
            <person name="Paukszto L."/>
        </authorList>
    </citation>
    <scope>NUCLEOTIDE SEQUENCE [LARGE SCALE GENOMIC DNA]</scope>
    <source>
        <strain evidence="5">LP-2024</strain>
        <tissue evidence="5">Aerial parts of the thallus</tissue>
    </source>
</reference>
<dbReference type="Proteomes" id="UP001633002">
    <property type="component" value="Unassembled WGS sequence"/>
</dbReference>